<protein>
    <recommendedName>
        <fullName evidence="2">DUF218 domain-containing protein</fullName>
    </recommendedName>
</protein>
<evidence type="ECO:0000313" key="3">
    <source>
        <dbReference type="EMBL" id="AQT04158.1"/>
    </source>
</evidence>
<feature type="transmembrane region" description="Helical" evidence="1">
    <location>
        <begin position="22"/>
        <end position="46"/>
    </location>
</feature>
<dbReference type="KEGG" id="aper:A0U91_03125"/>
<evidence type="ECO:0000256" key="1">
    <source>
        <dbReference type="SAM" id="Phobius"/>
    </source>
</evidence>
<name>A0A1U9LCR1_9PROT</name>
<dbReference type="InterPro" id="IPR003848">
    <property type="entry name" value="DUF218"/>
</dbReference>
<sequence length="212" mass="23523">MAATDAMRREASRYRPSRLSRFILWWLKMGLLVCLALCGAFGWFVYDALRPAPDNMPHTDGIVALTGGQGRVDTSLRLLMQNRGDKLLISGVDPQATQQDLLPPHLPDSVKDRVTLGYLARSTIENASETAAWVVDNHIHTLTVVTAGYHMRRALVELRRTLPGVTLYPYPVIPPALEHPFERSTLHLLLREFAKWLGALVGFVHPPAGVAG</sequence>
<dbReference type="STRING" id="1076596.A0U91_03125"/>
<feature type="domain" description="DUF218" evidence="2">
    <location>
        <begin position="60"/>
        <end position="194"/>
    </location>
</feature>
<proteinExistence type="predicted"/>
<reference evidence="3 4" key="1">
    <citation type="submission" date="2016-03" db="EMBL/GenBank/DDBJ databases">
        <title>Acetic acid bacteria sequencing.</title>
        <authorList>
            <person name="Brandt J."/>
            <person name="Jakob F."/>
            <person name="Vogel R.F."/>
        </authorList>
    </citation>
    <scope>NUCLEOTIDE SEQUENCE [LARGE SCALE GENOMIC DNA]</scope>
    <source>
        <strain evidence="3 4">TMW2.1084</strain>
    </source>
</reference>
<dbReference type="EMBL" id="CP014687">
    <property type="protein sequence ID" value="AQT04158.1"/>
    <property type="molecule type" value="Genomic_DNA"/>
</dbReference>
<gene>
    <name evidence="3" type="ORF">A0U91_03125</name>
</gene>
<dbReference type="Proteomes" id="UP000189055">
    <property type="component" value="Chromosome"/>
</dbReference>
<keyword evidence="1" id="KW-0812">Transmembrane</keyword>
<evidence type="ECO:0000313" key="4">
    <source>
        <dbReference type="Proteomes" id="UP000189055"/>
    </source>
</evidence>
<organism evidence="3 4">
    <name type="scientific">Acetobacter persici</name>
    <dbReference type="NCBI Taxonomy" id="1076596"/>
    <lineage>
        <taxon>Bacteria</taxon>
        <taxon>Pseudomonadati</taxon>
        <taxon>Pseudomonadota</taxon>
        <taxon>Alphaproteobacteria</taxon>
        <taxon>Acetobacterales</taxon>
        <taxon>Acetobacteraceae</taxon>
        <taxon>Acetobacter</taxon>
    </lineage>
</organism>
<dbReference type="CDD" id="cd06259">
    <property type="entry name" value="YdcF-like"/>
    <property type="match status" value="1"/>
</dbReference>
<dbReference type="Pfam" id="PF02698">
    <property type="entry name" value="DUF218"/>
    <property type="match status" value="1"/>
</dbReference>
<evidence type="ECO:0000259" key="2">
    <source>
        <dbReference type="Pfam" id="PF02698"/>
    </source>
</evidence>
<keyword evidence="1" id="KW-0472">Membrane</keyword>
<keyword evidence="1" id="KW-1133">Transmembrane helix</keyword>
<accession>A0A1U9LCR1</accession>
<dbReference type="AlphaFoldDB" id="A0A1U9LCR1"/>